<dbReference type="Ensembl" id="ENSOKIT00005089949.1">
    <property type="protein sequence ID" value="ENSOKIP00005084224.1"/>
    <property type="gene ID" value="ENSOKIG00005035984.1"/>
</dbReference>
<dbReference type="Gene3D" id="2.40.10.10">
    <property type="entry name" value="Trypsin-like serine proteases"/>
    <property type="match status" value="1"/>
</dbReference>
<evidence type="ECO:0000256" key="1">
    <source>
        <dbReference type="ARBA" id="ARBA00023157"/>
    </source>
</evidence>
<reference evidence="4" key="1">
    <citation type="submission" date="2025-08" db="UniProtKB">
        <authorList>
            <consortium name="Ensembl"/>
        </authorList>
    </citation>
    <scope>IDENTIFICATION</scope>
</reference>
<keyword evidence="5" id="KW-1185">Reference proteome</keyword>
<evidence type="ECO:0000256" key="2">
    <source>
        <dbReference type="SAM" id="MobiDB-lite"/>
    </source>
</evidence>
<feature type="domain" description="Peptidase S1" evidence="3">
    <location>
        <begin position="19"/>
        <end position="94"/>
    </location>
</feature>
<dbReference type="InterPro" id="IPR043504">
    <property type="entry name" value="Peptidase_S1_PA_chymotrypsin"/>
</dbReference>
<dbReference type="Pfam" id="PF00089">
    <property type="entry name" value="Trypsin"/>
    <property type="match status" value="1"/>
</dbReference>
<reference evidence="4" key="2">
    <citation type="submission" date="2025-09" db="UniProtKB">
        <authorList>
            <consortium name="Ensembl"/>
        </authorList>
    </citation>
    <scope>IDENTIFICATION</scope>
</reference>
<dbReference type="PANTHER" id="PTHR24252">
    <property type="entry name" value="ACROSIN-RELATED"/>
    <property type="match status" value="1"/>
</dbReference>
<feature type="compositionally biased region" description="Basic and acidic residues" evidence="2">
    <location>
        <begin position="106"/>
        <end position="115"/>
    </location>
</feature>
<proteinExistence type="predicted"/>
<dbReference type="GeneTree" id="ENSGT00940000157103"/>
<name>A0A8C7JKL8_ONCKI</name>
<protein>
    <submittedName>
        <fullName evidence="4">Corin, serine peptidase</fullName>
    </submittedName>
</protein>
<feature type="region of interest" description="Disordered" evidence="2">
    <location>
        <begin position="95"/>
        <end position="115"/>
    </location>
</feature>
<sequence>LSNQILKWALTVAHCFEGGVESIIVHPRYNRAVVDYDISVVELDREVEVTSYVRPVCLPGNGQLPQPDTYCYITGWGHMGNRSEFDTYGQSQVTEKQSHFSSQRVESQKSEIEIE</sequence>
<evidence type="ECO:0000313" key="5">
    <source>
        <dbReference type="Proteomes" id="UP000694557"/>
    </source>
</evidence>
<dbReference type="InterPro" id="IPR009003">
    <property type="entry name" value="Peptidase_S1_PA"/>
</dbReference>
<evidence type="ECO:0000259" key="3">
    <source>
        <dbReference type="Pfam" id="PF00089"/>
    </source>
</evidence>
<feature type="compositionally biased region" description="Polar residues" evidence="2">
    <location>
        <begin position="95"/>
        <end position="105"/>
    </location>
</feature>
<dbReference type="SUPFAM" id="SSF50494">
    <property type="entry name" value="Trypsin-like serine proteases"/>
    <property type="match status" value="1"/>
</dbReference>
<keyword evidence="1" id="KW-1015">Disulfide bond</keyword>
<dbReference type="Proteomes" id="UP000694557">
    <property type="component" value="Unassembled WGS sequence"/>
</dbReference>
<dbReference type="AlphaFoldDB" id="A0A8C7JKL8"/>
<gene>
    <name evidence="4" type="primary">CORIN</name>
    <name evidence="4" type="synonym">corin</name>
</gene>
<organism evidence="4 5">
    <name type="scientific">Oncorhynchus kisutch</name>
    <name type="common">Coho salmon</name>
    <name type="synonym">Salmo kisutch</name>
    <dbReference type="NCBI Taxonomy" id="8019"/>
    <lineage>
        <taxon>Eukaryota</taxon>
        <taxon>Metazoa</taxon>
        <taxon>Chordata</taxon>
        <taxon>Craniata</taxon>
        <taxon>Vertebrata</taxon>
        <taxon>Euteleostomi</taxon>
        <taxon>Actinopterygii</taxon>
        <taxon>Neopterygii</taxon>
        <taxon>Teleostei</taxon>
        <taxon>Protacanthopterygii</taxon>
        <taxon>Salmoniformes</taxon>
        <taxon>Salmonidae</taxon>
        <taxon>Salmoninae</taxon>
        <taxon>Oncorhynchus</taxon>
    </lineage>
</organism>
<evidence type="ECO:0000313" key="4">
    <source>
        <dbReference type="Ensembl" id="ENSOKIP00005084224.1"/>
    </source>
</evidence>
<dbReference type="InterPro" id="IPR001254">
    <property type="entry name" value="Trypsin_dom"/>
</dbReference>
<dbReference type="GO" id="GO:0006508">
    <property type="term" value="P:proteolysis"/>
    <property type="evidence" value="ECO:0007669"/>
    <property type="project" value="InterPro"/>
</dbReference>
<dbReference type="PANTHER" id="PTHR24252:SF11">
    <property type="entry name" value="ATRIAL NATRIURETIC PEPTIDE-CONVERTING ENZYME ISOFORM X1"/>
    <property type="match status" value="1"/>
</dbReference>
<dbReference type="GO" id="GO:0004252">
    <property type="term" value="F:serine-type endopeptidase activity"/>
    <property type="evidence" value="ECO:0007669"/>
    <property type="project" value="InterPro"/>
</dbReference>
<accession>A0A8C7JKL8</accession>